<reference evidence="1 2" key="1">
    <citation type="submission" date="2016-11" db="EMBL/GenBank/DDBJ databases">
        <authorList>
            <person name="Jaros S."/>
            <person name="Januszkiewicz K."/>
            <person name="Wedrychowicz H."/>
        </authorList>
    </citation>
    <scope>NUCLEOTIDE SEQUENCE [LARGE SCALE GENOMIC DNA]</scope>
    <source>
        <strain evidence="1 2">GAS242</strain>
    </source>
</reference>
<organism evidence="1 2">
    <name type="scientific">Bradyrhizobium erythrophlei</name>
    <dbReference type="NCBI Taxonomy" id="1437360"/>
    <lineage>
        <taxon>Bacteria</taxon>
        <taxon>Pseudomonadati</taxon>
        <taxon>Pseudomonadota</taxon>
        <taxon>Alphaproteobacteria</taxon>
        <taxon>Hyphomicrobiales</taxon>
        <taxon>Nitrobacteraceae</taxon>
        <taxon>Bradyrhizobium</taxon>
    </lineage>
</organism>
<accession>A0A1M5I9G3</accession>
<dbReference type="AlphaFoldDB" id="A0A1M5I9G3"/>
<dbReference type="Proteomes" id="UP000190675">
    <property type="component" value="Chromosome I"/>
</dbReference>
<dbReference type="EMBL" id="LT670818">
    <property type="protein sequence ID" value="SHG25038.1"/>
    <property type="molecule type" value="Genomic_DNA"/>
</dbReference>
<proteinExistence type="predicted"/>
<protein>
    <submittedName>
        <fullName evidence="1">Uncharacterized protein</fullName>
    </submittedName>
</protein>
<sequence length="77" mass="8771">MPLAYHRSDPSLLPIDRPRCPKCPGRMMLARIEPGPAHSDLRIFECPKCEHIQRVLVDPIKSVETRGWLQGQLQSPT</sequence>
<evidence type="ECO:0000313" key="1">
    <source>
        <dbReference type="EMBL" id="SHG25038.1"/>
    </source>
</evidence>
<gene>
    <name evidence="1" type="ORF">SAMN05444169_1408</name>
</gene>
<evidence type="ECO:0000313" key="2">
    <source>
        <dbReference type="Proteomes" id="UP000190675"/>
    </source>
</evidence>
<name>A0A1M5I9G3_9BRAD</name>